<dbReference type="PANTHER" id="PTHR24292:SF54">
    <property type="entry name" value="CYP9F3-RELATED"/>
    <property type="match status" value="1"/>
</dbReference>
<keyword evidence="6 13" id="KW-0479">Metal-binding</keyword>
<keyword evidence="11 14" id="KW-0503">Monooxygenase</keyword>
<reference evidence="15" key="2">
    <citation type="journal article" name="Mar. Pollut. Bull.">
        <title>The genome of the European estuarine calanoid copepod Eurytemora affinis: Potential use in molecular ecotoxicology.</title>
        <authorList>
            <person name="Choi B.S."/>
            <person name="Kim D.H."/>
            <person name="Kim M.S."/>
            <person name="Park J.C."/>
            <person name="Lee Y.H."/>
            <person name="Kim H.J."/>
            <person name="Jeong C.B."/>
            <person name="Hagiwara A."/>
            <person name="Souissi S."/>
            <person name="Lee J.S."/>
        </authorList>
    </citation>
    <scope>NUCLEOTIDE SEQUENCE</scope>
</reference>
<keyword evidence="8" id="KW-0492">Microsome</keyword>
<dbReference type="InterPro" id="IPR001128">
    <property type="entry name" value="Cyt_P450"/>
</dbReference>
<evidence type="ECO:0000256" key="14">
    <source>
        <dbReference type="RuleBase" id="RU000461"/>
    </source>
</evidence>
<dbReference type="Gene3D" id="1.10.630.10">
    <property type="entry name" value="Cytochrome P450"/>
    <property type="match status" value="1"/>
</dbReference>
<evidence type="ECO:0000256" key="9">
    <source>
        <dbReference type="ARBA" id="ARBA00023002"/>
    </source>
</evidence>
<reference evidence="15" key="1">
    <citation type="submission" date="2020-10" db="EMBL/GenBank/DDBJ databases">
        <authorList>
            <person name="Kim D.-H."/>
        </authorList>
    </citation>
    <scope>NUCLEOTIDE SEQUENCE</scope>
</reference>
<evidence type="ECO:0000256" key="12">
    <source>
        <dbReference type="ARBA" id="ARBA00023136"/>
    </source>
</evidence>
<evidence type="ECO:0000256" key="6">
    <source>
        <dbReference type="ARBA" id="ARBA00022723"/>
    </source>
</evidence>
<proteinExistence type="evidence at transcript level"/>
<keyword evidence="5 13" id="KW-0349">Heme</keyword>
<comment type="cofactor">
    <cofactor evidence="1 13">
        <name>heme</name>
        <dbReference type="ChEBI" id="CHEBI:30413"/>
    </cofactor>
</comment>
<dbReference type="PRINTS" id="PR00385">
    <property type="entry name" value="P450"/>
</dbReference>
<evidence type="ECO:0000313" key="15">
    <source>
        <dbReference type="EMBL" id="QTW43648.1"/>
    </source>
</evidence>
<dbReference type="AlphaFoldDB" id="A0A8B0MCH4"/>
<dbReference type="OrthoDB" id="2789670at2759"/>
<evidence type="ECO:0000256" key="11">
    <source>
        <dbReference type="ARBA" id="ARBA00023033"/>
    </source>
</evidence>
<evidence type="ECO:0000256" key="1">
    <source>
        <dbReference type="ARBA" id="ARBA00001971"/>
    </source>
</evidence>
<evidence type="ECO:0000256" key="2">
    <source>
        <dbReference type="ARBA" id="ARBA00004174"/>
    </source>
</evidence>
<evidence type="ECO:0000256" key="13">
    <source>
        <dbReference type="PIRSR" id="PIRSR602401-1"/>
    </source>
</evidence>
<comment type="subcellular location">
    <subcellularLocation>
        <location evidence="3">Endoplasmic reticulum membrane</location>
        <topology evidence="3">Peripheral membrane protein</topology>
    </subcellularLocation>
    <subcellularLocation>
        <location evidence="2">Microsome membrane</location>
        <topology evidence="2">Peripheral membrane protein</topology>
    </subcellularLocation>
</comment>
<dbReference type="GO" id="GO:0020037">
    <property type="term" value="F:heme binding"/>
    <property type="evidence" value="ECO:0007669"/>
    <property type="project" value="InterPro"/>
</dbReference>
<keyword evidence="9 14" id="KW-0560">Oxidoreductase</keyword>
<dbReference type="InterPro" id="IPR050476">
    <property type="entry name" value="Insect_CytP450_Detox"/>
</dbReference>
<comment type="similarity">
    <text evidence="4 14">Belongs to the cytochrome P450 family.</text>
</comment>
<dbReference type="EMBL" id="MW149348">
    <property type="protein sequence ID" value="QTW43648.1"/>
    <property type="molecule type" value="mRNA"/>
</dbReference>
<keyword evidence="7" id="KW-0256">Endoplasmic reticulum</keyword>
<evidence type="ECO:0000256" key="7">
    <source>
        <dbReference type="ARBA" id="ARBA00022824"/>
    </source>
</evidence>
<dbReference type="PRINTS" id="PR00463">
    <property type="entry name" value="EP450I"/>
</dbReference>
<evidence type="ECO:0000256" key="4">
    <source>
        <dbReference type="ARBA" id="ARBA00010617"/>
    </source>
</evidence>
<dbReference type="GO" id="GO:0005789">
    <property type="term" value="C:endoplasmic reticulum membrane"/>
    <property type="evidence" value="ECO:0007669"/>
    <property type="project" value="UniProtKB-SubCell"/>
</dbReference>
<organism evidence="15">
    <name type="scientific">Eurytemora affinis</name>
    <name type="common">Copepod</name>
    <name type="synonym">Temora affinis</name>
    <dbReference type="NCBI Taxonomy" id="88015"/>
    <lineage>
        <taxon>Eukaryota</taxon>
        <taxon>Metazoa</taxon>
        <taxon>Ecdysozoa</taxon>
        <taxon>Arthropoda</taxon>
        <taxon>Crustacea</taxon>
        <taxon>Multicrustacea</taxon>
        <taxon>Hexanauplia</taxon>
        <taxon>Copepoda</taxon>
        <taxon>Calanoida</taxon>
        <taxon>Temoridae</taxon>
        <taxon>Eurytemora</taxon>
    </lineage>
</organism>
<dbReference type="InterPro" id="IPR036396">
    <property type="entry name" value="Cyt_P450_sf"/>
</dbReference>
<name>A0A8B0MCH4_EURAF</name>
<evidence type="ECO:0000256" key="3">
    <source>
        <dbReference type="ARBA" id="ARBA00004406"/>
    </source>
</evidence>
<evidence type="ECO:0000256" key="5">
    <source>
        <dbReference type="ARBA" id="ARBA00022617"/>
    </source>
</evidence>
<dbReference type="InterPro" id="IPR017972">
    <property type="entry name" value="Cyt_P450_CS"/>
</dbReference>
<dbReference type="CDD" id="cd11056">
    <property type="entry name" value="CYP6-like"/>
    <property type="match status" value="1"/>
</dbReference>
<evidence type="ECO:0000256" key="8">
    <source>
        <dbReference type="ARBA" id="ARBA00022848"/>
    </source>
</evidence>
<dbReference type="GO" id="GO:0004497">
    <property type="term" value="F:monooxygenase activity"/>
    <property type="evidence" value="ECO:0007669"/>
    <property type="project" value="UniProtKB-KW"/>
</dbReference>
<accession>A0A8B0MCH4</accession>
<dbReference type="Pfam" id="PF00067">
    <property type="entry name" value="p450"/>
    <property type="match status" value="1"/>
</dbReference>
<evidence type="ECO:0000256" key="10">
    <source>
        <dbReference type="ARBA" id="ARBA00023004"/>
    </source>
</evidence>
<dbReference type="SUPFAM" id="SSF48264">
    <property type="entry name" value="Cytochrome P450"/>
    <property type="match status" value="1"/>
</dbReference>
<dbReference type="InterPro" id="IPR002401">
    <property type="entry name" value="Cyt_P450_E_grp-I"/>
</dbReference>
<feature type="binding site" description="axial binding residue" evidence="13">
    <location>
        <position position="469"/>
    </location>
    <ligand>
        <name>heme</name>
        <dbReference type="ChEBI" id="CHEBI:30413"/>
    </ligand>
    <ligandPart>
        <name>Fe</name>
        <dbReference type="ChEBI" id="CHEBI:18248"/>
    </ligandPart>
</feature>
<sequence>MFLEIVLLLVSCLLYMYYVITKQFGFFKDIGVPFSTPSFPFGSSSCKKMFLGQIPLMAVDEEMVKNEFPKEKVFGFFILGQPNFMINDEDLAKRVLIKDFDYFVDRRTFDTYDTFTKAFLTNLSGTEWKQMRSLMSGVFTSGKLKLMANHIDKVGKNFEKYVSIQAREGNEIDMKVAGGLMTLDSIASAGFGIEVDSFAEPDNTFRKMALTLVGAPGYRSSFENLKIFFLAILPKLGKFLKITFLNKVATSFFSDIISKTYKRRMETGEKRNDIIDVLVEELKSSNKNKSQTYESDFEKDAAIDTSGFKDIKDIGYDEETLLIANALLFFFAGFETTSTGISIICHKLAIFPDLQEKVYNEINDIIGDCKDVSFEQLQEMKYMDMFISECCRYQTIIPALERKCVKDYVVPGTDIIIPKGRYVKVYTKDISNSEDNFKRAKEFDPENFAPENNPNKFGMMIFGQGPRNCIGMRYALLTIKMTIVYLLRKHRVLRSGKTTDVLVPDIKNFNVFKDGVFMKFEKRF</sequence>
<keyword evidence="12" id="KW-0472">Membrane</keyword>
<keyword evidence="10 13" id="KW-0408">Iron</keyword>
<dbReference type="PROSITE" id="PS00086">
    <property type="entry name" value="CYTOCHROME_P450"/>
    <property type="match status" value="1"/>
</dbReference>
<dbReference type="FunFam" id="1.10.630.10:FF:000182">
    <property type="entry name" value="Cytochrome P450 3A4"/>
    <property type="match status" value="1"/>
</dbReference>
<dbReference type="PANTHER" id="PTHR24292">
    <property type="entry name" value="CYTOCHROME P450"/>
    <property type="match status" value="1"/>
</dbReference>
<dbReference type="GO" id="GO:0016705">
    <property type="term" value="F:oxidoreductase activity, acting on paired donors, with incorporation or reduction of molecular oxygen"/>
    <property type="evidence" value="ECO:0007669"/>
    <property type="project" value="InterPro"/>
</dbReference>
<protein>
    <submittedName>
        <fullName evidence="15">CYP3025A1</fullName>
    </submittedName>
</protein>
<dbReference type="GO" id="GO:0005506">
    <property type="term" value="F:iron ion binding"/>
    <property type="evidence" value="ECO:0007669"/>
    <property type="project" value="InterPro"/>
</dbReference>